<dbReference type="KEGG" id="sdf:ACG33_01025"/>
<dbReference type="SUPFAM" id="SSF48452">
    <property type="entry name" value="TPR-like"/>
    <property type="match status" value="1"/>
</dbReference>
<evidence type="ECO:0000256" key="6">
    <source>
        <dbReference type="PROSITE-ProRule" id="PRU01091"/>
    </source>
</evidence>
<keyword evidence="2" id="KW-0547">Nucleotide-binding</keyword>
<dbReference type="GO" id="GO:0004674">
    <property type="term" value="F:protein serine/threonine kinase activity"/>
    <property type="evidence" value="ECO:0007669"/>
    <property type="project" value="UniProtKB-KW"/>
</dbReference>
<evidence type="ECO:0000256" key="7">
    <source>
        <dbReference type="SAM" id="Coils"/>
    </source>
</evidence>
<keyword evidence="4" id="KW-0067">ATP-binding</keyword>
<evidence type="ECO:0000256" key="2">
    <source>
        <dbReference type="ARBA" id="ARBA00022741"/>
    </source>
</evidence>
<organism evidence="11 12">
    <name type="scientific">Steroidobacter denitrificans</name>
    <dbReference type="NCBI Taxonomy" id="465721"/>
    <lineage>
        <taxon>Bacteria</taxon>
        <taxon>Pseudomonadati</taxon>
        <taxon>Pseudomonadota</taxon>
        <taxon>Gammaproteobacteria</taxon>
        <taxon>Steroidobacterales</taxon>
        <taxon>Steroidobacteraceae</taxon>
        <taxon>Steroidobacter</taxon>
    </lineage>
</organism>
<dbReference type="CDD" id="cd14014">
    <property type="entry name" value="STKc_PknB_like"/>
    <property type="match status" value="1"/>
</dbReference>
<keyword evidence="11" id="KW-0723">Serine/threonine-protein kinase</keyword>
<feature type="DNA-binding region" description="OmpR/PhoB-type" evidence="6">
    <location>
        <begin position="12"/>
        <end position="108"/>
    </location>
</feature>
<evidence type="ECO:0000313" key="12">
    <source>
        <dbReference type="Proteomes" id="UP000070250"/>
    </source>
</evidence>
<gene>
    <name evidence="11" type="ORF">ACG33_01025</name>
</gene>
<dbReference type="InterPro" id="IPR036388">
    <property type="entry name" value="WH-like_DNA-bd_sf"/>
</dbReference>
<dbReference type="PATRIC" id="fig|465721.4.peg.224"/>
<dbReference type="InterPro" id="IPR008271">
    <property type="entry name" value="Ser/Thr_kinase_AS"/>
</dbReference>
<dbReference type="Gene3D" id="1.25.40.10">
    <property type="entry name" value="Tetratricopeptide repeat domain"/>
    <property type="match status" value="1"/>
</dbReference>
<dbReference type="Pfam" id="PF00069">
    <property type="entry name" value="Pkinase"/>
    <property type="match status" value="1"/>
</dbReference>
<dbReference type="PROSITE" id="PS50011">
    <property type="entry name" value="PROTEIN_KINASE_DOM"/>
    <property type="match status" value="1"/>
</dbReference>
<keyword evidence="8" id="KW-0812">Transmembrane</keyword>
<dbReference type="PANTHER" id="PTHR43289">
    <property type="entry name" value="MITOGEN-ACTIVATED PROTEIN KINASE KINASE KINASE 20-RELATED"/>
    <property type="match status" value="1"/>
</dbReference>
<dbReference type="SUPFAM" id="SSF56112">
    <property type="entry name" value="Protein kinase-like (PK-like)"/>
    <property type="match status" value="1"/>
</dbReference>
<dbReference type="Pfam" id="PF00486">
    <property type="entry name" value="Trans_reg_C"/>
    <property type="match status" value="1"/>
</dbReference>
<dbReference type="AlphaFoldDB" id="A0A127F7W6"/>
<reference evidence="11 12" key="1">
    <citation type="submission" date="2015-06" db="EMBL/GenBank/DDBJ databases">
        <title>A Comprehensive Approach to Explore the Metabolic and Phylogenetic Diversity of Bacterial Steroid Degradation in the Environment: Testosterone as an Example.</title>
        <authorList>
            <person name="Yang F.-C."/>
            <person name="Chen Y.-L."/>
            <person name="Yu C.-P."/>
            <person name="Tang S.-L."/>
            <person name="Wang P.-H."/>
            <person name="Ismail W."/>
            <person name="Wang C.-H."/>
            <person name="Yang C.-Y."/>
            <person name="Chiang Y.-R."/>
        </authorList>
    </citation>
    <scope>NUCLEOTIDE SEQUENCE [LARGE SCALE GENOMIC DNA]</scope>
    <source>
        <strain evidence="11 12">DSM 18526</strain>
    </source>
</reference>
<dbReference type="PROSITE" id="PS51755">
    <property type="entry name" value="OMPR_PHOB"/>
    <property type="match status" value="1"/>
</dbReference>
<feature type="domain" description="Protein kinase" evidence="9">
    <location>
        <begin position="137"/>
        <end position="435"/>
    </location>
</feature>
<evidence type="ECO:0000256" key="5">
    <source>
        <dbReference type="ARBA" id="ARBA00023125"/>
    </source>
</evidence>
<keyword evidence="1" id="KW-0808">Transferase</keyword>
<keyword evidence="8" id="KW-1133">Transmembrane helix</keyword>
<keyword evidence="3 11" id="KW-0418">Kinase</keyword>
<dbReference type="SUPFAM" id="SSF46894">
    <property type="entry name" value="C-terminal effector domain of the bipartite response regulators"/>
    <property type="match status" value="1"/>
</dbReference>
<protein>
    <submittedName>
        <fullName evidence="11">Serine/threonine protein kinase</fullName>
    </submittedName>
</protein>
<feature type="domain" description="OmpR/PhoB-type" evidence="10">
    <location>
        <begin position="12"/>
        <end position="108"/>
    </location>
</feature>
<dbReference type="InterPro" id="IPR016032">
    <property type="entry name" value="Sig_transdc_resp-reg_C-effctor"/>
</dbReference>
<dbReference type="GO" id="GO:0000160">
    <property type="term" value="P:phosphorelay signal transduction system"/>
    <property type="evidence" value="ECO:0007669"/>
    <property type="project" value="InterPro"/>
</dbReference>
<evidence type="ECO:0000256" key="8">
    <source>
        <dbReference type="SAM" id="Phobius"/>
    </source>
</evidence>
<accession>A0A127F7W6</accession>
<dbReference type="InterPro" id="IPR000719">
    <property type="entry name" value="Prot_kinase_dom"/>
</dbReference>
<feature type="transmembrane region" description="Helical" evidence="8">
    <location>
        <begin position="434"/>
        <end position="453"/>
    </location>
</feature>
<dbReference type="RefSeq" id="WP_083536318.1">
    <property type="nucleotide sequence ID" value="NZ_CP011971.1"/>
</dbReference>
<name>A0A127F7W6_STEDE</name>
<dbReference type="GO" id="GO:0003677">
    <property type="term" value="F:DNA binding"/>
    <property type="evidence" value="ECO:0007669"/>
    <property type="project" value="UniProtKB-UniRule"/>
</dbReference>
<evidence type="ECO:0000256" key="1">
    <source>
        <dbReference type="ARBA" id="ARBA00022679"/>
    </source>
</evidence>
<dbReference type="InterPro" id="IPR011009">
    <property type="entry name" value="Kinase-like_dom_sf"/>
</dbReference>
<dbReference type="Proteomes" id="UP000070250">
    <property type="component" value="Chromosome"/>
</dbReference>
<dbReference type="CDD" id="cd00383">
    <property type="entry name" value="trans_reg_C"/>
    <property type="match status" value="1"/>
</dbReference>
<keyword evidence="7" id="KW-0175">Coiled coil</keyword>
<dbReference type="GO" id="GO:0005524">
    <property type="term" value="F:ATP binding"/>
    <property type="evidence" value="ECO:0007669"/>
    <property type="project" value="UniProtKB-KW"/>
</dbReference>
<keyword evidence="12" id="KW-1185">Reference proteome</keyword>
<dbReference type="Gene3D" id="1.10.510.10">
    <property type="entry name" value="Transferase(Phosphotransferase) domain 1"/>
    <property type="match status" value="1"/>
</dbReference>
<evidence type="ECO:0000313" key="11">
    <source>
        <dbReference type="EMBL" id="AMN45711.1"/>
    </source>
</evidence>
<evidence type="ECO:0000259" key="10">
    <source>
        <dbReference type="PROSITE" id="PS51755"/>
    </source>
</evidence>
<dbReference type="PANTHER" id="PTHR43289:SF34">
    <property type="entry name" value="SERINE_THREONINE-PROTEIN KINASE YBDM-RELATED"/>
    <property type="match status" value="1"/>
</dbReference>
<evidence type="ECO:0000259" key="9">
    <source>
        <dbReference type="PROSITE" id="PS50011"/>
    </source>
</evidence>
<dbReference type="SMART" id="SM00862">
    <property type="entry name" value="Trans_reg_C"/>
    <property type="match status" value="1"/>
</dbReference>
<sequence>MPTFREDPRSSLFCYRFGTAVFDEARFELRIDGHPVEVQRKPLEILACLLAHPGEVVTREELLDTVWAGRPTVDNVVANAMAKLRHALGAGNAERILTQPRVGYRFEGPLERVAVGRGLTSALDLKSGAPVPGRPNFQLESLLGSSGNAEVWLALHPRTREVRVYKFSSGGERLSALKREATLYRVLHDSLGDRADLTRVIDWNFAIAPFFLECEYGGHNLAEWALAEDRLASLTPQERITLFLQIADVVAAAHSVGVLHKDLKPTNVLIAAGPEGAWQARLTDFGSGGLLEVERLVDLNITRMGITVTRSVLADSRSGTPLYLAPELIAGQTPTVQSDLYSLGIMLYQMVVADLRKPMVPGWERGVADPLLREDIARATDGDPLLRPRSVAELAQRLRALESRRQEYRRAIQIEAAARGAAQALQRSRARRPWIIAAGVIVAVGCGFSLWLYRGAEQASARADAINDFLHWGVLANTGALKTDNDSDPTMRRVLIHAAASVGEHFSNDPGSEGWIRLAIGQGFSGLGDYAAAEQQHRLSVTLLERAYGPVHERAVEARYALAVTLLEQSKFSAAEAVLAEVDLLGDRALRSSGTAMKSHALRGMLRATRKECQAALEDFRAAERIDPAPSDGATFNRYNVRSWIGQSLNCLGRHEEAKAVYAALLGPEHREEVLGPALIAYARLGYAESLRQRGYIAEAEQEFLRALEAVETRVSAVDALTTGQR</sequence>
<keyword evidence="5 6" id="KW-0238">DNA-binding</keyword>
<dbReference type="InterPro" id="IPR001867">
    <property type="entry name" value="OmpR/PhoB-type_DNA-bd"/>
</dbReference>
<dbReference type="SMART" id="SM00220">
    <property type="entry name" value="S_TKc"/>
    <property type="match status" value="1"/>
</dbReference>
<dbReference type="STRING" id="465721.ACG33_01025"/>
<dbReference type="EMBL" id="CP011971">
    <property type="protein sequence ID" value="AMN45711.1"/>
    <property type="molecule type" value="Genomic_DNA"/>
</dbReference>
<proteinExistence type="predicted"/>
<dbReference type="InterPro" id="IPR011990">
    <property type="entry name" value="TPR-like_helical_dom_sf"/>
</dbReference>
<dbReference type="PROSITE" id="PS00108">
    <property type="entry name" value="PROTEIN_KINASE_ST"/>
    <property type="match status" value="1"/>
</dbReference>
<feature type="coiled-coil region" evidence="7">
    <location>
        <begin position="391"/>
        <end position="418"/>
    </location>
</feature>
<evidence type="ECO:0000256" key="3">
    <source>
        <dbReference type="ARBA" id="ARBA00022777"/>
    </source>
</evidence>
<keyword evidence="8" id="KW-0472">Membrane</keyword>
<dbReference type="GO" id="GO:0006355">
    <property type="term" value="P:regulation of DNA-templated transcription"/>
    <property type="evidence" value="ECO:0007669"/>
    <property type="project" value="InterPro"/>
</dbReference>
<evidence type="ECO:0000256" key="4">
    <source>
        <dbReference type="ARBA" id="ARBA00022840"/>
    </source>
</evidence>
<dbReference type="OrthoDB" id="1971692at2"/>
<dbReference type="Gene3D" id="1.10.10.10">
    <property type="entry name" value="Winged helix-like DNA-binding domain superfamily/Winged helix DNA-binding domain"/>
    <property type="match status" value="1"/>
</dbReference>